<keyword evidence="5" id="KW-1185">Reference proteome</keyword>
<dbReference type="NCBIfam" id="NF006132">
    <property type="entry name" value="PRK08277.1"/>
    <property type="match status" value="1"/>
</dbReference>
<dbReference type="SUPFAM" id="SSF51735">
    <property type="entry name" value="NAD(P)-binding Rossmann-fold domains"/>
    <property type="match status" value="1"/>
</dbReference>
<dbReference type="InterPro" id="IPR002347">
    <property type="entry name" value="SDR_fam"/>
</dbReference>
<gene>
    <name evidence="4" type="ORF">SAMN05444359_101201</name>
</gene>
<evidence type="ECO:0000256" key="3">
    <source>
        <dbReference type="SAM" id="MobiDB-lite"/>
    </source>
</evidence>
<dbReference type="PRINTS" id="PR00081">
    <property type="entry name" value="GDHRDH"/>
</dbReference>
<evidence type="ECO:0000256" key="2">
    <source>
        <dbReference type="ARBA" id="ARBA00023002"/>
    </source>
</evidence>
<sequence length="271" mass="28316">MTNLSVDLNGHIAVLTGGAGVLGMAMAHALSQSGAKVALLSRTRSKLESACKELTDNSGNPTLALACDVTDEDSLRKALSELKETWGRPTILVNAAGGNRAGATVMPDADIFATSAADWRSVIDLNMMGTVLPSLIFGEAMTEGGSIINISSMAADRPLTRVGGYSASKAAIDNFTGWLGAELAQRYDGKLRVNAIAPGFFIADQNRKLLMNDDGTPTSRGKQVLDQTPMGRFGEPEELQGALLFLASDASSFVTGTVVRVDGGFSNFAGL</sequence>
<dbReference type="OrthoDB" id="9803333at2"/>
<dbReference type="InParanoid" id="A0A1H8Z6Y4"/>
<name>A0A1H8Z6Y4_9BACT</name>
<dbReference type="PANTHER" id="PTHR42760">
    <property type="entry name" value="SHORT-CHAIN DEHYDROGENASES/REDUCTASES FAMILY MEMBER"/>
    <property type="match status" value="1"/>
</dbReference>
<dbReference type="PRINTS" id="PR00080">
    <property type="entry name" value="SDRFAMILY"/>
</dbReference>
<reference evidence="5" key="1">
    <citation type="submission" date="2016-10" db="EMBL/GenBank/DDBJ databases">
        <authorList>
            <person name="Varghese N."/>
            <person name="Submissions S."/>
        </authorList>
    </citation>
    <scope>NUCLEOTIDE SEQUENCE [LARGE SCALE GENOMIC DNA]</scope>
    <source>
        <strain evidence="5">DSM 24740</strain>
    </source>
</reference>
<dbReference type="Pfam" id="PF13561">
    <property type="entry name" value="adh_short_C2"/>
    <property type="match status" value="1"/>
</dbReference>
<dbReference type="STRING" id="478744.SAMN05444359_101201"/>
<dbReference type="FunCoup" id="A0A1H8Z6Y4">
    <property type="interactions" value="4"/>
</dbReference>
<dbReference type="RefSeq" id="WP_090164936.1">
    <property type="nucleotide sequence ID" value="NZ_FOFB01000001.1"/>
</dbReference>
<evidence type="ECO:0000313" key="5">
    <source>
        <dbReference type="Proteomes" id="UP000199021"/>
    </source>
</evidence>
<dbReference type="EMBL" id="FOFB01000001">
    <property type="protein sequence ID" value="SEP60142.1"/>
    <property type="molecule type" value="Genomic_DNA"/>
</dbReference>
<dbReference type="PROSITE" id="PS00061">
    <property type="entry name" value="ADH_SHORT"/>
    <property type="match status" value="1"/>
</dbReference>
<dbReference type="GO" id="GO:0016616">
    <property type="term" value="F:oxidoreductase activity, acting on the CH-OH group of donors, NAD or NADP as acceptor"/>
    <property type="evidence" value="ECO:0007669"/>
    <property type="project" value="TreeGrafter"/>
</dbReference>
<dbReference type="Gene3D" id="3.40.50.720">
    <property type="entry name" value="NAD(P)-binding Rossmann-like Domain"/>
    <property type="match status" value="1"/>
</dbReference>
<dbReference type="Proteomes" id="UP000199021">
    <property type="component" value="Unassembled WGS sequence"/>
</dbReference>
<feature type="region of interest" description="Disordered" evidence="3">
    <location>
        <begin position="212"/>
        <end position="231"/>
    </location>
</feature>
<protein>
    <submittedName>
        <fullName evidence="4">NAD(P)-dependent dehydrogenase, short-chain alcohol dehydrogenase family</fullName>
    </submittedName>
</protein>
<organism evidence="4 5">
    <name type="scientific">Neolewinella agarilytica</name>
    <dbReference type="NCBI Taxonomy" id="478744"/>
    <lineage>
        <taxon>Bacteria</taxon>
        <taxon>Pseudomonadati</taxon>
        <taxon>Bacteroidota</taxon>
        <taxon>Saprospiria</taxon>
        <taxon>Saprospirales</taxon>
        <taxon>Lewinellaceae</taxon>
        <taxon>Neolewinella</taxon>
    </lineage>
</organism>
<dbReference type="InterPro" id="IPR020904">
    <property type="entry name" value="Sc_DH/Rdtase_CS"/>
</dbReference>
<dbReference type="PANTHER" id="PTHR42760:SF115">
    <property type="entry name" value="3-OXOACYL-[ACYL-CARRIER-PROTEIN] REDUCTASE FABG"/>
    <property type="match status" value="1"/>
</dbReference>
<evidence type="ECO:0000256" key="1">
    <source>
        <dbReference type="ARBA" id="ARBA00006484"/>
    </source>
</evidence>
<evidence type="ECO:0000313" key="4">
    <source>
        <dbReference type="EMBL" id="SEP60142.1"/>
    </source>
</evidence>
<proteinExistence type="inferred from homology"/>
<dbReference type="FunFam" id="3.40.50.720:FF:000084">
    <property type="entry name" value="Short-chain dehydrogenase reductase"/>
    <property type="match status" value="1"/>
</dbReference>
<comment type="similarity">
    <text evidence="1">Belongs to the short-chain dehydrogenases/reductases (SDR) family.</text>
</comment>
<dbReference type="InterPro" id="IPR036291">
    <property type="entry name" value="NAD(P)-bd_dom_sf"/>
</dbReference>
<keyword evidence="2" id="KW-0560">Oxidoreductase</keyword>
<accession>A0A1H8Z6Y4</accession>
<dbReference type="AlphaFoldDB" id="A0A1H8Z6Y4"/>